<dbReference type="GO" id="GO:0000036">
    <property type="term" value="F:acyl carrier activity"/>
    <property type="evidence" value="ECO:0007669"/>
    <property type="project" value="TreeGrafter"/>
</dbReference>
<dbReference type="EMBL" id="CAEZYR010000052">
    <property type="protein sequence ID" value="CAB4746682.1"/>
    <property type="molecule type" value="Genomic_DNA"/>
</dbReference>
<keyword evidence="2" id="KW-0597">Phosphoprotein</keyword>
<evidence type="ECO:0000259" key="3">
    <source>
        <dbReference type="PROSITE" id="PS50075"/>
    </source>
</evidence>
<proteinExistence type="inferred from homology"/>
<reference evidence="5" key="1">
    <citation type="submission" date="2020-05" db="EMBL/GenBank/DDBJ databases">
        <authorList>
            <person name="Chiriac C."/>
            <person name="Salcher M."/>
            <person name="Ghai R."/>
            <person name="Kavagutti S V."/>
        </authorList>
    </citation>
    <scope>NUCLEOTIDE SEQUENCE</scope>
</reference>
<dbReference type="NCBIfam" id="TIGR00517">
    <property type="entry name" value="acyl_carrier"/>
    <property type="match status" value="1"/>
</dbReference>
<dbReference type="InterPro" id="IPR003231">
    <property type="entry name" value="ACP"/>
</dbReference>
<dbReference type="AlphaFoldDB" id="A0A6J6ZZF8"/>
<dbReference type="PANTHER" id="PTHR20863:SF76">
    <property type="entry name" value="CARRIER DOMAIN-CONTAINING PROTEIN"/>
    <property type="match status" value="1"/>
</dbReference>
<dbReference type="GO" id="GO:0009245">
    <property type="term" value="P:lipid A biosynthetic process"/>
    <property type="evidence" value="ECO:0007669"/>
    <property type="project" value="TreeGrafter"/>
</dbReference>
<evidence type="ECO:0000313" key="7">
    <source>
        <dbReference type="EMBL" id="CAB4989178.1"/>
    </source>
</evidence>
<dbReference type="GO" id="GO:0016020">
    <property type="term" value="C:membrane"/>
    <property type="evidence" value="ECO:0007669"/>
    <property type="project" value="GOC"/>
</dbReference>
<dbReference type="InterPro" id="IPR009081">
    <property type="entry name" value="PP-bd_ACP"/>
</dbReference>
<dbReference type="PANTHER" id="PTHR20863">
    <property type="entry name" value="ACYL CARRIER PROTEIN"/>
    <property type="match status" value="1"/>
</dbReference>
<dbReference type="InterPro" id="IPR036736">
    <property type="entry name" value="ACP-like_sf"/>
</dbReference>
<dbReference type="EMBL" id="CAFABA010000032">
    <property type="protein sequence ID" value="CAB4825834.1"/>
    <property type="molecule type" value="Genomic_DNA"/>
</dbReference>
<dbReference type="EMBL" id="CAFBMH010000221">
    <property type="protein sequence ID" value="CAB4939975.1"/>
    <property type="molecule type" value="Genomic_DNA"/>
</dbReference>
<protein>
    <submittedName>
        <fullName evidence="5">Unannotated protein</fullName>
    </submittedName>
</protein>
<dbReference type="Pfam" id="PF00550">
    <property type="entry name" value="PP-binding"/>
    <property type="match status" value="1"/>
</dbReference>
<dbReference type="NCBIfam" id="NF002148">
    <property type="entry name" value="PRK00982.1-2"/>
    <property type="match status" value="1"/>
</dbReference>
<dbReference type="SUPFAM" id="SSF47336">
    <property type="entry name" value="ACP-like"/>
    <property type="match status" value="1"/>
</dbReference>
<organism evidence="5">
    <name type="scientific">freshwater metagenome</name>
    <dbReference type="NCBI Taxonomy" id="449393"/>
    <lineage>
        <taxon>unclassified sequences</taxon>
        <taxon>metagenomes</taxon>
        <taxon>ecological metagenomes</taxon>
    </lineage>
</organism>
<dbReference type="HAMAP" id="MF_01217">
    <property type="entry name" value="Acyl_carrier"/>
    <property type="match status" value="1"/>
</dbReference>
<gene>
    <name evidence="4" type="ORF">UFOPK2754_01554</name>
    <name evidence="5" type="ORF">UFOPK3139_01016</name>
    <name evidence="6" type="ORF">UFOPK3543_03194</name>
    <name evidence="7" type="ORF">UFOPK3967_00885</name>
</gene>
<dbReference type="GO" id="GO:0005829">
    <property type="term" value="C:cytosol"/>
    <property type="evidence" value="ECO:0007669"/>
    <property type="project" value="TreeGrafter"/>
</dbReference>
<dbReference type="NCBIfam" id="NF002150">
    <property type="entry name" value="PRK00982.1-4"/>
    <property type="match status" value="1"/>
</dbReference>
<evidence type="ECO:0000313" key="4">
    <source>
        <dbReference type="EMBL" id="CAB4746682.1"/>
    </source>
</evidence>
<evidence type="ECO:0000313" key="6">
    <source>
        <dbReference type="EMBL" id="CAB4939975.1"/>
    </source>
</evidence>
<keyword evidence="1" id="KW-0596">Phosphopantetheine</keyword>
<evidence type="ECO:0000256" key="1">
    <source>
        <dbReference type="ARBA" id="ARBA00022450"/>
    </source>
</evidence>
<sequence>MEHHVSDDIFERFRACAVSVLSVPAEKVTLTASFANDLDADSLDLVEFVMALEEEFDVNVEEEELEGIDTVGAAFDLIKSKL</sequence>
<dbReference type="GO" id="GO:0000035">
    <property type="term" value="F:acyl binding"/>
    <property type="evidence" value="ECO:0007669"/>
    <property type="project" value="TreeGrafter"/>
</dbReference>
<name>A0A6J6ZZF8_9ZZZZ</name>
<dbReference type="EMBL" id="CAFBOS010000040">
    <property type="protein sequence ID" value="CAB4989178.1"/>
    <property type="molecule type" value="Genomic_DNA"/>
</dbReference>
<evidence type="ECO:0000313" key="5">
    <source>
        <dbReference type="EMBL" id="CAB4825834.1"/>
    </source>
</evidence>
<evidence type="ECO:0000256" key="2">
    <source>
        <dbReference type="ARBA" id="ARBA00022553"/>
    </source>
</evidence>
<dbReference type="Gene3D" id="1.10.1200.10">
    <property type="entry name" value="ACP-like"/>
    <property type="match status" value="1"/>
</dbReference>
<feature type="domain" description="Carrier" evidence="3">
    <location>
        <begin position="7"/>
        <end position="82"/>
    </location>
</feature>
<accession>A0A6J6ZZF8</accession>
<dbReference type="PROSITE" id="PS50075">
    <property type="entry name" value="CARRIER"/>
    <property type="match status" value="1"/>
</dbReference>